<proteinExistence type="predicted"/>
<comment type="caution">
    <text evidence="2">The sequence shown here is derived from an EMBL/GenBank/DDBJ whole genome shotgun (WGS) entry which is preliminary data.</text>
</comment>
<dbReference type="Proteomes" id="UP000652761">
    <property type="component" value="Unassembled WGS sequence"/>
</dbReference>
<dbReference type="Pfam" id="PF22037">
    <property type="entry name" value="PSD13_N"/>
    <property type="match status" value="1"/>
</dbReference>
<evidence type="ECO:0000259" key="1">
    <source>
        <dbReference type="Pfam" id="PF22037"/>
    </source>
</evidence>
<protein>
    <recommendedName>
        <fullName evidence="1">PSD13 N-terminal domain-containing protein</fullName>
    </recommendedName>
</protein>
<name>A0A843V2V8_COLES</name>
<reference evidence="2" key="1">
    <citation type="submission" date="2017-07" db="EMBL/GenBank/DDBJ databases">
        <title>Taro Niue Genome Assembly and Annotation.</title>
        <authorList>
            <person name="Atibalentja N."/>
            <person name="Keating K."/>
            <person name="Fields C.J."/>
        </authorList>
    </citation>
    <scope>NUCLEOTIDE SEQUENCE</scope>
    <source>
        <strain evidence="2">Niue_2</strain>
        <tissue evidence="2">Leaf</tissue>
    </source>
</reference>
<dbReference type="InterPro" id="IPR054179">
    <property type="entry name" value="PSD13_N"/>
</dbReference>
<feature type="non-terminal residue" evidence="2">
    <location>
        <position position="1"/>
    </location>
</feature>
<organism evidence="2 3">
    <name type="scientific">Colocasia esculenta</name>
    <name type="common">Wild taro</name>
    <name type="synonym">Arum esculentum</name>
    <dbReference type="NCBI Taxonomy" id="4460"/>
    <lineage>
        <taxon>Eukaryota</taxon>
        <taxon>Viridiplantae</taxon>
        <taxon>Streptophyta</taxon>
        <taxon>Embryophyta</taxon>
        <taxon>Tracheophyta</taxon>
        <taxon>Spermatophyta</taxon>
        <taxon>Magnoliopsida</taxon>
        <taxon>Liliopsida</taxon>
        <taxon>Araceae</taxon>
        <taxon>Aroideae</taxon>
        <taxon>Colocasieae</taxon>
        <taxon>Colocasia</taxon>
    </lineage>
</organism>
<gene>
    <name evidence="2" type="ORF">Taro_022809</name>
</gene>
<sequence length="147" mass="16373">LQDPTPGRRAGDLCGGAPARVERPRRCRGQAHRNFLSNRQQRWGSPKWLVRETPTSLRRGYCEKRVKLPSRCLVPFVAAATNDFGTASDLAFDLSVAALLGDNIYNFGELLAHPILYPANRLLEPVAFSDISYSKVLLEYLLSRSAS</sequence>
<dbReference type="EMBL" id="NMUH01001221">
    <property type="protein sequence ID" value="MQL90205.1"/>
    <property type="molecule type" value="Genomic_DNA"/>
</dbReference>
<keyword evidence="3" id="KW-1185">Reference proteome</keyword>
<evidence type="ECO:0000313" key="3">
    <source>
        <dbReference type="Proteomes" id="UP000652761"/>
    </source>
</evidence>
<feature type="domain" description="PSD13 N-terminal" evidence="1">
    <location>
        <begin position="87"/>
        <end position="117"/>
    </location>
</feature>
<dbReference type="AlphaFoldDB" id="A0A843V2V8"/>
<dbReference type="OrthoDB" id="625972at2759"/>
<evidence type="ECO:0000313" key="2">
    <source>
        <dbReference type="EMBL" id="MQL90205.1"/>
    </source>
</evidence>
<accession>A0A843V2V8</accession>